<dbReference type="EMBL" id="MF168946">
    <property type="protein sequence ID" value="ATN45574.1"/>
    <property type="molecule type" value="Genomic_DNA"/>
</dbReference>
<sequence length="243" mass="26859">MQKHFTITQAMREEVADRLTLQAVAQHGPRIAADLQALNDQFWSKHNAAVEALPGLDKKHWADLIVAGALASVIKCDVYYMKPRDGMEPTRCGLHLIYHEYKGDRRNALVQRIIDSPAYAGVKPFVERNAHHDRHWSLRLTNPNGSVPRLRGMDVLTDPAHETLALLCSEDLQGVMKGAEAFRAQALDVLLACRTSRQVEDLFPEAAKLLPQPVKTERALAPTELAANVRGMLNAGVPPVVAA</sequence>
<dbReference type="AlphaFoldDB" id="A0A219TN91"/>
<organism evidence="1">
    <name type="scientific">Pseudomonas aeruginosa</name>
    <dbReference type="NCBI Taxonomy" id="287"/>
    <lineage>
        <taxon>Bacteria</taxon>
        <taxon>Pseudomonadati</taxon>
        <taxon>Pseudomonadota</taxon>
        <taxon>Gammaproteobacteria</taxon>
        <taxon>Pseudomonadales</taxon>
        <taxon>Pseudomonadaceae</taxon>
        <taxon>Pseudomonas</taxon>
    </lineage>
</organism>
<proteinExistence type="predicted"/>
<name>A0A219TN91_PSEAI</name>
<accession>A0A219TN91</accession>
<protein>
    <submittedName>
        <fullName evidence="1">Uncharacterized protein</fullName>
    </submittedName>
</protein>
<evidence type="ECO:0000313" key="1">
    <source>
        <dbReference type="EMBL" id="ATN45574.1"/>
    </source>
</evidence>
<reference evidence="1" key="1">
    <citation type="submission" date="2017-05" db="EMBL/GenBank/DDBJ databases">
        <title>Two decades of blaVIM-2-producing Pseudomonas aeruginosa dissemination: the decisive role of mobile genetic elements and successful clones.</title>
        <authorList>
            <person name="Botelho J."/>
        </authorList>
    </citation>
    <scope>NUCLEOTIDE SEQUENCE</scope>
    <source>
        <strain evidence="1">FFUP_PS_CB5</strain>
    </source>
</reference>
<dbReference type="RefSeq" id="WP_016852052.1">
    <property type="nucleotide sequence ID" value="NZ_CATOZF010000003.1"/>
</dbReference>